<name>A0ABR1HV65_9HYPO</name>
<evidence type="ECO:0000313" key="4">
    <source>
        <dbReference type="EMBL" id="KAK7424729.1"/>
    </source>
</evidence>
<evidence type="ECO:0008006" key="6">
    <source>
        <dbReference type="Google" id="ProtNLM"/>
    </source>
</evidence>
<dbReference type="Pfam" id="PF12796">
    <property type="entry name" value="Ank_2"/>
    <property type="match status" value="1"/>
</dbReference>
<dbReference type="PROSITE" id="PS50297">
    <property type="entry name" value="ANK_REP_REGION"/>
    <property type="match status" value="1"/>
</dbReference>
<feature type="repeat" description="ANK" evidence="3">
    <location>
        <begin position="95"/>
        <end position="127"/>
    </location>
</feature>
<proteinExistence type="predicted"/>
<comment type="caution">
    <text evidence="4">The sequence shown here is derived from an EMBL/GenBank/DDBJ whole genome shotgun (WGS) entry which is preliminary data.</text>
</comment>
<evidence type="ECO:0000256" key="1">
    <source>
        <dbReference type="ARBA" id="ARBA00022737"/>
    </source>
</evidence>
<dbReference type="Gene3D" id="1.25.40.20">
    <property type="entry name" value="Ankyrin repeat-containing domain"/>
    <property type="match status" value="1"/>
</dbReference>
<evidence type="ECO:0000313" key="5">
    <source>
        <dbReference type="Proteomes" id="UP001498476"/>
    </source>
</evidence>
<dbReference type="PANTHER" id="PTHR24141">
    <property type="entry name" value="2-5A-DEPENDENT RIBONUCLEASE"/>
    <property type="match status" value="1"/>
</dbReference>
<dbReference type="SUPFAM" id="SSF48403">
    <property type="entry name" value="Ankyrin repeat"/>
    <property type="match status" value="1"/>
</dbReference>
<dbReference type="PANTHER" id="PTHR24141:SF1">
    <property type="entry name" value="2-5A-DEPENDENT RIBONUCLEASE"/>
    <property type="match status" value="1"/>
</dbReference>
<feature type="repeat" description="ANK" evidence="3">
    <location>
        <begin position="61"/>
        <end position="81"/>
    </location>
</feature>
<dbReference type="InterPro" id="IPR002110">
    <property type="entry name" value="Ankyrin_rpt"/>
</dbReference>
<gene>
    <name evidence="4" type="ORF">QQX98_000307</name>
</gene>
<dbReference type="InterPro" id="IPR036770">
    <property type="entry name" value="Ankyrin_rpt-contain_sf"/>
</dbReference>
<protein>
    <recommendedName>
        <fullName evidence="6">ANK_REP_REGION domain-containing protein</fullName>
    </recommendedName>
</protein>
<keyword evidence="5" id="KW-1185">Reference proteome</keyword>
<dbReference type="SMART" id="SM00248">
    <property type="entry name" value="ANK"/>
    <property type="match status" value="3"/>
</dbReference>
<keyword evidence="1" id="KW-0677">Repeat</keyword>
<dbReference type="EMBL" id="JAZAVJ010000003">
    <property type="protein sequence ID" value="KAK7424729.1"/>
    <property type="molecule type" value="Genomic_DNA"/>
</dbReference>
<accession>A0ABR1HV65</accession>
<evidence type="ECO:0000256" key="3">
    <source>
        <dbReference type="PROSITE-ProRule" id="PRU00023"/>
    </source>
</evidence>
<organism evidence="4 5">
    <name type="scientific">Neonectria punicea</name>
    <dbReference type="NCBI Taxonomy" id="979145"/>
    <lineage>
        <taxon>Eukaryota</taxon>
        <taxon>Fungi</taxon>
        <taxon>Dikarya</taxon>
        <taxon>Ascomycota</taxon>
        <taxon>Pezizomycotina</taxon>
        <taxon>Sordariomycetes</taxon>
        <taxon>Hypocreomycetidae</taxon>
        <taxon>Hypocreales</taxon>
        <taxon>Nectriaceae</taxon>
        <taxon>Neonectria</taxon>
    </lineage>
</organism>
<dbReference type="Proteomes" id="UP001498476">
    <property type="component" value="Unassembled WGS sequence"/>
</dbReference>
<reference evidence="4 5" key="1">
    <citation type="journal article" date="2025" name="Microbiol. Resour. Announc.">
        <title>Draft genome sequences for Neonectria magnoliae and Neonectria punicea, canker pathogens of Liriodendron tulipifera and Acer saccharum in West Virginia.</title>
        <authorList>
            <person name="Petronek H.M."/>
            <person name="Kasson M.T."/>
            <person name="Metheny A.M."/>
            <person name="Stauder C.M."/>
            <person name="Lovett B."/>
            <person name="Lynch S.C."/>
            <person name="Garnas J.R."/>
            <person name="Kasson L.R."/>
            <person name="Stajich J.E."/>
        </authorList>
    </citation>
    <scope>NUCLEOTIDE SEQUENCE [LARGE SCALE GENOMIC DNA]</scope>
    <source>
        <strain evidence="4 5">NRRL 64653</strain>
    </source>
</reference>
<sequence length="128" mass="14354">MIKDILKLADSRRLRLNVDQADSVGKTLFMIAAAYGHMAMVQYLTSREQGFNFNVHASGVKGNTALHLAASWNHLDMVERLRDEASPTMDKVNNDDETPLNQAVCYDAIEVIECLRRRGAKMNSRSAE</sequence>
<keyword evidence="2 3" id="KW-0040">ANK repeat</keyword>
<dbReference type="PRINTS" id="PR01415">
    <property type="entry name" value="ANKYRIN"/>
</dbReference>
<dbReference type="PROSITE" id="PS50088">
    <property type="entry name" value="ANK_REPEAT"/>
    <property type="match status" value="2"/>
</dbReference>
<evidence type="ECO:0000256" key="2">
    <source>
        <dbReference type="ARBA" id="ARBA00023043"/>
    </source>
</evidence>